<keyword evidence="6" id="KW-0325">Glycoprotein</keyword>
<dbReference type="EMBL" id="JARKHS020035862">
    <property type="protein sequence ID" value="KAK8756851.1"/>
    <property type="molecule type" value="Genomic_DNA"/>
</dbReference>
<keyword evidence="5 7" id="KW-0378">Hydrolase</keyword>
<evidence type="ECO:0000256" key="6">
    <source>
        <dbReference type="ARBA" id="ARBA00023180"/>
    </source>
</evidence>
<dbReference type="InterPro" id="IPR018202">
    <property type="entry name" value="Ser_caboxypep_ser_AS"/>
</dbReference>
<dbReference type="PROSITE" id="PS00131">
    <property type="entry name" value="CARBOXYPEPT_SER_SER"/>
    <property type="match status" value="1"/>
</dbReference>
<evidence type="ECO:0000256" key="7">
    <source>
        <dbReference type="RuleBase" id="RU361156"/>
    </source>
</evidence>
<evidence type="ECO:0000256" key="5">
    <source>
        <dbReference type="ARBA" id="ARBA00022801"/>
    </source>
</evidence>
<keyword evidence="3 7" id="KW-0645">Protease</keyword>
<dbReference type="InterPro" id="IPR029058">
    <property type="entry name" value="AB_hydrolase_fold"/>
</dbReference>
<sequence length="574" mass="63752">MKPDNGARSSESAAISLADGDLLLAKTPCLPYRSLWAVERKATVRQTLRSPDSHGLISATKPYQVTMTALRMLFLVQAGLVLTIGIHASDASDKPEVNTRCGSQGDGATDKPAACIPARTALKHPEVTTDGASVKGSDSEPLILTPLIAAGKLDEAKSLSKVGRIGANFEVPSYAGYITVNPQFNSNLFFWFVPSLSNPKNDPVVLWLQGGPGSSSLLGFFVEHGPYRMSEDGSKVEFRNLTWAQRYSMLYVDQPVGSGFSFTDDDCGYARNMSDVARDMVEFLQQFFTLYGELSKNEFYMTGESYAGKYVPAIGAALHENAKSLRVKINFRGIAYGNGFTDPINMMDFGEMLHAFGLIDRIAADYMTRVSGQVADHIRAGHTRDAAMLADRLFFGLMHRDTYFKNQTGFNYYYNMLYDNAPADNVAYRALVQRADIRQALHVGWRKFDVSRSVVPNKFIDDLLRSARPQFAVVLEGGYRVLVYSGHLDFAMSTMATEKFLSQVSWSYADRWAREPRSVWRSSDGKSVYGYVKTVKNLNFVVVRNGGHMLPFDQPVVSMEMITSFIDVKPPFID</sequence>
<evidence type="ECO:0000313" key="8">
    <source>
        <dbReference type="EMBL" id="KAK8756851.1"/>
    </source>
</evidence>
<keyword evidence="9" id="KW-1185">Reference proteome</keyword>
<gene>
    <name evidence="8" type="ORF">V5799_000443</name>
</gene>
<evidence type="ECO:0000256" key="4">
    <source>
        <dbReference type="ARBA" id="ARBA00022729"/>
    </source>
</evidence>
<dbReference type="PANTHER" id="PTHR11802:SF472">
    <property type="entry name" value="SERINE CARBOXYPEPTIDASE CPVL-RELATED"/>
    <property type="match status" value="1"/>
</dbReference>
<evidence type="ECO:0000256" key="3">
    <source>
        <dbReference type="ARBA" id="ARBA00022670"/>
    </source>
</evidence>
<protein>
    <recommendedName>
        <fullName evidence="7">Carboxypeptidase</fullName>
        <ecNumber evidence="7">3.4.16.-</ecNumber>
    </recommendedName>
</protein>
<evidence type="ECO:0000256" key="1">
    <source>
        <dbReference type="ARBA" id="ARBA00009431"/>
    </source>
</evidence>
<keyword evidence="2 7" id="KW-0121">Carboxypeptidase</keyword>
<keyword evidence="4" id="KW-0732">Signal</keyword>
<evidence type="ECO:0000256" key="2">
    <source>
        <dbReference type="ARBA" id="ARBA00022645"/>
    </source>
</evidence>
<dbReference type="GO" id="GO:0006508">
    <property type="term" value="P:proteolysis"/>
    <property type="evidence" value="ECO:0007669"/>
    <property type="project" value="UniProtKB-KW"/>
</dbReference>
<dbReference type="GO" id="GO:0004185">
    <property type="term" value="F:serine-type carboxypeptidase activity"/>
    <property type="evidence" value="ECO:0007669"/>
    <property type="project" value="UniProtKB-UniRule"/>
</dbReference>
<dbReference type="EC" id="3.4.16.-" evidence="7"/>
<dbReference type="PRINTS" id="PR00724">
    <property type="entry name" value="CRBOXYPTASEC"/>
</dbReference>
<reference evidence="8 9" key="1">
    <citation type="journal article" date="2023" name="Arcadia Sci">
        <title>De novo assembly of a long-read Amblyomma americanum tick genome.</title>
        <authorList>
            <person name="Chou S."/>
            <person name="Poskanzer K.E."/>
            <person name="Rollins M."/>
            <person name="Thuy-Boun P.S."/>
        </authorList>
    </citation>
    <scope>NUCLEOTIDE SEQUENCE [LARGE SCALE GENOMIC DNA]</scope>
    <source>
        <strain evidence="8">F_SG_1</strain>
        <tissue evidence="8">Salivary glands</tissue>
    </source>
</reference>
<accession>A0AAQ4D311</accession>
<comment type="similarity">
    <text evidence="1 7">Belongs to the peptidase S10 family.</text>
</comment>
<organism evidence="8 9">
    <name type="scientific">Amblyomma americanum</name>
    <name type="common">Lone star tick</name>
    <dbReference type="NCBI Taxonomy" id="6943"/>
    <lineage>
        <taxon>Eukaryota</taxon>
        <taxon>Metazoa</taxon>
        <taxon>Ecdysozoa</taxon>
        <taxon>Arthropoda</taxon>
        <taxon>Chelicerata</taxon>
        <taxon>Arachnida</taxon>
        <taxon>Acari</taxon>
        <taxon>Parasitiformes</taxon>
        <taxon>Ixodida</taxon>
        <taxon>Ixodoidea</taxon>
        <taxon>Ixodidae</taxon>
        <taxon>Amblyomminae</taxon>
        <taxon>Amblyomma</taxon>
    </lineage>
</organism>
<proteinExistence type="inferred from homology"/>
<comment type="caution">
    <text evidence="8">The sequence shown here is derived from an EMBL/GenBank/DDBJ whole genome shotgun (WGS) entry which is preliminary data.</text>
</comment>
<dbReference type="AlphaFoldDB" id="A0AAQ4D311"/>
<dbReference type="Pfam" id="PF00450">
    <property type="entry name" value="Peptidase_S10"/>
    <property type="match status" value="1"/>
</dbReference>
<dbReference type="Proteomes" id="UP001321473">
    <property type="component" value="Unassembled WGS sequence"/>
</dbReference>
<dbReference type="SUPFAM" id="SSF53474">
    <property type="entry name" value="alpha/beta-Hydrolases"/>
    <property type="match status" value="1"/>
</dbReference>
<evidence type="ECO:0000313" key="9">
    <source>
        <dbReference type="Proteomes" id="UP001321473"/>
    </source>
</evidence>
<dbReference type="PANTHER" id="PTHR11802">
    <property type="entry name" value="SERINE PROTEASE FAMILY S10 SERINE CARBOXYPEPTIDASE"/>
    <property type="match status" value="1"/>
</dbReference>
<name>A0AAQ4D311_AMBAM</name>
<dbReference type="InterPro" id="IPR001563">
    <property type="entry name" value="Peptidase_S10"/>
</dbReference>
<dbReference type="Gene3D" id="3.40.50.1820">
    <property type="entry name" value="alpha/beta hydrolase"/>
    <property type="match status" value="1"/>
</dbReference>